<accession>A0A7G2CE80</accession>
<organism evidence="2 3">
    <name type="scientific">Angomonas deanei</name>
    <dbReference type="NCBI Taxonomy" id="59799"/>
    <lineage>
        <taxon>Eukaryota</taxon>
        <taxon>Discoba</taxon>
        <taxon>Euglenozoa</taxon>
        <taxon>Kinetoplastea</taxon>
        <taxon>Metakinetoplastina</taxon>
        <taxon>Trypanosomatida</taxon>
        <taxon>Trypanosomatidae</taxon>
        <taxon>Strigomonadinae</taxon>
        <taxon>Angomonas</taxon>
    </lineage>
</organism>
<evidence type="ECO:0000313" key="2">
    <source>
        <dbReference type="EMBL" id="CAD2217184.1"/>
    </source>
</evidence>
<keyword evidence="3" id="KW-1185">Reference proteome</keyword>
<reference evidence="2 3" key="1">
    <citation type="submission" date="2020-08" db="EMBL/GenBank/DDBJ databases">
        <authorList>
            <person name="Newling K."/>
            <person name="Davey J."/>
            <person name="Forrester S."/>
        </authorList>
    </citation>
    <scope>NUCLEOTIDE SEQUENCE [LARGE SCALE GENOMIC DNA]</scope>
    <source>
        <strain evidence="3">Crithidia deanei Carvalho (ATCC PRA-265)</strain>
    </source>
</reference>
<dbReference type="EMBL" id="LR877152">
    <property type="protein sequence ID" value="CAD2217184.1"/>
    <property type="molecule type" value="Genomic_DNA"/>
</dbReference>
<dbReference type="VEuPathDB" id="TriTrypDB:ADEAN_000466200"/>
<gene>
    <name evidence="2" type="ORF">ADEAN_000466200</name>
</gene>
<evidence type="ECO:0000313" key="3">
    <source>
        <dbReference type="Proteomes" id="UP000515908"/>
    </source>
</evidence>
<name>A0A7G2CE80_9TRYP</name>
<evidence type="ECO:0000256" key="1">
    <source>
        <dbReference type="SAM" id="MobiDB-lite"/>
    </source>
</evidence>
<dbReference type="AlphaFoldDB" id="A0A7G2CE80"/>
<sequence>MKRLFNARVVPACVWCTPRRTVIPGQLPTEGENGVPSNPLSLRKGHHLQSSVGLHTPYKTACGRMFDSQLYYEVLQACCDQQWMMAIQREVRNDEEYVNYLRQNGGAAKDLRALTDSVYHDDELMVKLKDRLKTDVGMSLALCALQESYARIREKRDQHETQVAADGGRDPYASLKSRQKDNFGMQTPQF</sequence>
<dbReference type="Proteomes" id="UP000515908">
    <property type="component" value="Chromosome 08"/>
</dbReference>
<proteinExistence type="predicted"/>
<feature type="region of interest" description="Disordered" evidence="1">
    <location>
        <begin position="155"/>
        <end position="190"/>
    </location>
</feature>
<protein>
    <submittedName>
        <fullName evidence="2">Uncharacterized protein</fullName>
    </submittedName>
</protein>